<sequence length="113" mass="12586">MPPLQRDQLNHQQFVHHYLQSQPVNKKIDSFDINHIRNTINPTTSPKVRTKDRFKTSSKCNITKPRSGNTQHHFHSSETPDLSASTSLLPSPFVASSAAVVNVVSVGIGLCRN</sequence>
<gene>
    <name evidence="2" type="primary">Dyak\GE27633</name>
    <name evidence="2" type="synonym">GE27633</name>
    <name evidence="2" type="ORF">Dyak_GE27633</name>
</gene>
<protein>
    <submittedName>
        <fullName evidence="2">Uncharacterized protein</fullName>
    </submittedName>
</protein>
<feature type="compositionally biased region" description="Polar residues" evidence="1">
    <location>
        <begin position="57"/>
        <end position="86"/>
    </location>
</feature>
<dbReference type="Proteomes" id="UP000002282">
    <property type="component" value="Chromosome X"/>
</dbReference>
<name>A0A0R1EA18_DROYA</name>
<evidence type="ECO:0000313" key="2">
    <source>
        <dbReference type="EMBL" id="KRK06155.1"/>
    </source>
</evidence>
<evidence type="ECO:0000313" key="3">
    <source>
        <dbReference type="Proteomes" id="UP000002282"/>
    </source>
</evidence>
<evidence type="ECO:0000256" key="1">
    <source>
        <dbReference type="SAM" id="MobiDB-lite"/>
    </source>
</evidence>
<organism evidence="2 3">
    <name type="scientific">Drosophila yakuba</name>
    <name type="common">Fruit fly</name>
    <dbReference type="NCBI Taxonomy" id="7245"/>
    <lineage>
        <taxon>Eukaryota</taxon>
        <taxon>Metazoa</taxon>
        <taxon>Ecdysozoa</taxon>
        <taxon>Arthropoda</taxon>
        <taxon>Hexapoda</taxon>
        <taxon>Insecta</taxon>
        <taxon>Pterygota</taxon>
        <taxon>Neoptera</taxon>
        <taxon>Endopterygota</taxon>
        <taxon>Diptera</taxon>
        <taxon>Brachycera</taxon>
        <taxon>Muscomorpha</taxon>
        <taxon>Ephydroidea</taxon>
        <taxon>Drosophilidae</taxon>
        <taxon>Drosophila</taxon>
        <taxon>Sophophora</taxon>
    </lineage>
</organism>
<proteinExistence type="predicted"/>
<feature type="region of interest" description="Disordered" evidence="1">
    <location>
        <begin position="40"/>
        <end position="86"/>
    </location>
</feature>
<reference evidence="2 3" key="1">
    <citation type="journal article" date="2007" name="Nature">
        <title>Evolution of genes and genomes on the Drosophila phylogeny.</title>
        <authorList>
            <consortium name="Drosophila 12 Genomes Consortium"/>
            <person name="Clark A.G."/>
            <person name="Eisen M.B."/>
            <person name="Smith D.R."/>
            <person name="Bergman C.M."/>
            <person name="Oliver B."/>
            <person name="Markow T.A."/>
            <person name="Kaufman T.C."/>
            <person name="Kellis M."/>
            <person name="Gelbart W."/>
            <person name="Iyer V.N."/>
            <person name="Pollard D.A."/>
            <person name="Sackton T.B."/>
            <person name="Larracuente A.M."/>
            <person name="Singh N.D."/>
            <person name="Abad J.P."/>
            <person name="Abt D.N."/>
            <person name="Adryan B."/>
            <person name="Aguade M."/>
            <person name="Akashi H."/>
            <person name="Anderson W.W."/>
            <person name="Aquadro C.F."/>
            <person name="Ardell D.H."/>
            <person name="Arguello R."/>
            <person name="Artieri C.G."/>
            <person name="Barbash D.A."/>
            <person name="Barker D."/>
            <person name="Barsanti P."/>
            <person name="Batterham P."/>
            <person name="Batzoglou S."/>
            <person name="Begun D."/>
            <person name="Bhutkar A."/>
            <person name="Blanco E."/>
            <person name="Bosak S.A."/>
            <person name="Bradley R.K."/>
            <person name="Brand A.D."/>
            <person name="Brent M.R."/>
            <person name="Brooks A.N."/>
            <person name="Brown R.H."/>
            <person name="Butlin R.K."/>
            <person name="Caggese C."/>
            <person name="Calvi B.R."/>
            <person name="Bernardo de Carvalho A."/>
            <person name="Caspi A."/>
            <person name="Castrezana S."/>
            <person name="Celniker S.E."/>
            <person name="Chang J.L."/>
            <person name="Chapple C."/>
            <person name="Chatterji S."/>
            <person name="Chinwalla A."/>
            <person name="Civetta A."/>
            <person name="Clifton S.W."/>
            <person name="Comeron J.M."/>
            <person name="Costello J.C."/>
            <person name="Coyne J.A."/>
            <person name="Daub J."/>
            <person name="David R.G."/>
            <person name="Delcher A.L."/>
            <person name="Delehaunty K."/>
            <person name="Do C.B."/>
            <person name="Ebling H."/>
            <person name="Edwards K."/>
            <person name="Eickbush T."/>
            <person name="Evans J.D."/>
            <person name="Filipski A."/>
            <person name="Findeiss S."/>
            <person name="Freyhult E."/>
            <person name="Fulton L."/>
            <person name="Fulton R."/>
            <person name="Garcia A.C."/>
            <person name="Gardiner A."/>
            <person name="Garfield D.A."/>
            <person name="Garvin B.E."/>
            <person name="Gibson G."/>
            <person name="Gilbert D."/>
            <person name="Gnerre S."/>
            <person name="Godfrey J."/>
            <person name="Good R."/>
            <person name="Gotea V."/>
            <person name="Gravely B."/>
            <person name="Greenberg A.J."/>
            <person name="Griffiths-Jones S."/>
            <person name="Gross S."/>
            <person name="Guigo R."/>
            <person name="Gustafson E.A."/>
            <person name="Haerty W."/>
            <person name="Hahn M.W."/>
            <person name="Halligan D.L."/>
            <person name="Halpern A.L."/>
            <person name="Halter G.M."/>
            <person name="Han M.V."/>
            <person name="Heger A."/>
            <person name="Hillier L."/>
            <person name="Hinrichs A.S."/>
            <person name="Holmes I."/>
            <person name="Hoskins R.A."/>
            <person name="Hubisz M.J."/>
            <person name="Hultmark D."/>
            <person name="Huntley M.A."/>
            <person name="Jaffe D.B."/>
            <person name="Jagadeeshan S."/>
            <person name="Jeck W.R."/>
            <person name="Johnson J."/>
            <person name="Jones C.D."/>
            <person name="Jordan W.C."/>
            <person name="Karpen G.H."/>
            <person name="Kataoka E."/>
            <person name="Keightley P.D."/>
            <person name="Kheradpour P."/>
            <person name="Kirkness E.F."/>
            <person name="Koerich L.B."/>
            <person name="Kristiansen K."/>
            <person name="Kudrna D."/>
            <person name="Kulathinal R.J."/>
            <person name="Kumar S."/>
            <person name="Kwok R."/>
            <person name="Lander E."/>
            <person name="Langley C.H."/>
            <person name="Lapoint R."/>
            <person name="Lazzaro B.P."/>
            <person name="Lee S.J."/>
            <person name="Levesque L."/>
            <person name="Li R."/>
            <person name="Lin C.F."/>
            <person name="Lin M.F."/>
            <person name="Lindblad-Toh K."/>
            <person name="Llopart A."/>
            <person name="Long M."/>
            <person name="Low L."/>
            <person name="Lozovsky E."/>
            <person name="Lu J."/>
            <person name="Luo M."/>
            <person name="Machado C.A."/>
            <person name="Makalowski W."/>
            <person name="Marzo M."/>
            <person name="Matsuda M."/>
            <person name="Matzkin L."/>
            <person name="McAllister B."/>
            <person name="McBride C.S."/>
            <person name="McKernan B."/>
            <person name="McKernan K."/>
            <person name="Mendez-Lago M."/>
            <person name="Minx P."/>
            <person name="Mollenhauer M.U."/>
            <person name="Montooth K."/>
            <person name="Mount S.M."/>
            <person name="Mu X."/>
            <person name="Myers E."/>
            <person name="Negre B."/>
            <person name="Newfeld S."/>
            <person name="Nielsen R."/>
            <person name="Noor M.A."/>
            <person name="O'Grady P."/>
            <person name="Pachter L."/>
            <person name="Papaceit M."/>
            <person name="Parisi M.J."/>
            <person name="Parisi M."/>
            <person name="Parts L."/>
            <person name="Pedersen J.S."/>
            <person name="Pesole G."/>
            <person name="Phillippy A.M."/>
            <person name="Ponting C.P."/>
            <person name="Pop M."/>
            <person name="Porcelli D."/>
            <person name="Powell J.R."/>
            <person name="Prohaska S."/>
            <person name="Pruitt K."/>
            <person name="Puig M."/>
            <person name="Quesneville H."/>
            <person name="Ram K.R."/>
            <person name="Rand D."/>
            <person name="Rasmussen M.D."/>
            <person name="Reed L.K."/>
            <person name="Reenan R."/>
            <person name="Reily A."/>
            <person name="Remington K.A."/>
            <person name="Rieger T.T."/>
            <person name="Ritchie M.G."/>
            <person name="Robin C."/>
            <person name="Rogers Y.H."/>
            <person name="Rohde C."/>
            <person name="Rozas J."/>
            <person name="Rubenfield M.J."/>
            <person name="Ruiz A."/>
            <person name="Russo S."/>
            <person name="Salzberg S.L."/>
            <person name="Sanchez-Gracia A."/>
            <person name="Saranga D.J."/>
            <person name="Sato H."/>
            <person name="Schaeffer S.W."/>
            <person name="Schatz M.C."/>
            <person name="Schlenke T."/>
            <person name="Schwartz R."/>
            <person name="Segarra C."/>
            <person name="Singh R.S."/>
            <person name="Sirot L."/>
            <person name="Sirota M."/>
            <person name="Sisneros N.B."/>
            <person name="Smith C.D."/>
            <person name="Smith T.F."/>
            <person name="Spieth J."/>
            <person name="Stage D.E."/>
            <person name="Stark A."/>
            <person name="Stephan W."/>
            <person name="Strausberg R.L."/>
            <person name="Strempel S."/>
            <person name="Sturgill D."/>
            <person name="Sutton G."/>
            <person name="Sutton G.G."/>
            <person name="Tao W."/>
            <person name="Teichmann S."/>
            <person name="Tobari Y.N."/>
            <person name="Tomimura Y."/>
            <person name="Tsolas J.M."/>
            <person name="Valente V.L."/>
            <person name="Venter E."/>
            <person name="Venter J.C."/>
            <person name="Vicario S."/>
            <person name="Vieira F.G."/>
            <person name="Vilella A.J."/>
            <person name="Villasante A."/>
            <person name="Walenz B."/>
            <person name="Wang J."/>
            <person name="Wasserman M."/>
            <person name="Watts T."/>
            <person name="Wilson D."/>
            <person name="Wilson R.K."/>
            <person name="Wing R.A."/>
            <person name="Wolfner M.F."/>
            <person name="Wong A."/>
            <person name="Wong G.K."/>
            <person name="Wu C.I."/>
            <person name="Wu G."/>
            <person name="Yamamoto D."/>
            <person name="Yang H.P."/>
            <person name="Yang S.P."/>
            <person name="Yorke J.A."/>
            <person name="Yoshida K."/>
            <person name="Zdobnov E."/>
            <person name="Zhang P."/>
            <person name="Zhang Y."/>
            <person name="Zimin A.V."/>
            <person name="Baldwin J."/>
            <person name="Abdouelleil A."/>
            <person name="Abdulkadir J."/>
            <person name="Abebe A."/>
            <person name="Abera B."/>
            <person name="Abreu J."/>
            <person name="Acer S.C."/>
            <person name="Aftuck L."/>
            <person name="Alexander A."/>
            <person name="An P."/>
            <person name="Anderson E."/>
            <person name="Anderson S."/>
            <person name="Arachi H."/>
            <person name="Azer M."/>
            <person name="Bachantsang P."/>
            <person name="Barry A."/>
            <person name="Bayul T."/>
            <person name="Berlin A."/>
            <person name="Bessette D."/>
            <person name="Bloom T."/>
            <person name="Blye J."/>
            <person name="Boguslavskiy L."/>
            <person name="Bonnet C."/>
            <person name="Boukhgalter B."/>
            <person name="Bourzgui I."/>
            <person name="Brown A."/>
            <person name="Cahill P."/>
            <person name="Channer S."/>
            <person name="Cheshatsang Y."/>
            <person name="Chuda L."/>
            <person name="Citroen M."/>
            <person name="Collymore A."/>
            <person name="Cooke P."/>
            <person name="Costello M."/>
            <person name="D'Aco K."/>
            <person name="Daza R."/>
            <person name="De Haan G."/>
            <person name="DeGray S."/>
            <person name="DeMaso C."/>
            <person name="Dhargay N."/>
            <person name="Dooley K."/>
            <person name="Dooley E."/>
            <person name="Doricent M."/>
            <person name="Dorje P."/>
            <person name="Dorjee K."/>
            <person name="Dupes A."/>
            <person name="Elong R."/>
            <person name="Falk J."/>
            <person name="Farina A."/>
            <person name="Faro S."/>
            <person name="Ferguson D."/>
            <person name="Fisher S."/>
            <person name="Foley C.D."/>
            <person name="Franke A."/>
            <person name="Friedrich D."/>
            <person name="Gadbois L."/>
            <person name="Gearin G."/>
            <person name="Gearin C.R."/>
            <person name="Giannoukos G."/>
            <person name="Goode T."/>
            <person name="Graham J."/>
            <person name="Grandbois E."/>
            <person name="Grewal S."/>
            <person name="Gyaltsen K."/>
            <person name="Hafez N."/>
            <person name="Hagos B."/>
            <person name="Hall J."/>
            <person name="Henson C."/>
            <person name="Hollinger A."/>
            <person name="Honan T."/>
            <person name="Huard M.D."/>
            <person name="Hughes L."/>
            <person name="Hurhula B."/>
            <person name="Husby M.E."/>
            <person name="Kamat A."/>
            <person name="Kanga B."/>
            <person name="Kashin S."/>
            <person name="Khazanovich D."/>
            <person name="Kisner P."/>
            <person name="Lance K."/>
            <person name="Lara M."/>
            <person name="Lee W."/>
            <person name="Lennon N."/>
            <person name="Letendre F."/>
            <person name="LeVine R."/>
            <person name="Lipovsky A."/>
            <person name="Liu X."/>
            <person name="Liu J."/>
            <person name="Liu S."/>
            <person name="Lokyitsang T."/>
            <person name="Lokyitsang Y."/>
            <person name="Lubonja R."/>
            <person name="Lui A."/>
            <person name="MacDonald P."/>
            <person name="Magnisalis V."/>
            <person name="Maru K."/>
            <person name="Matthews C."/>
            <person name="McCusker W."/>
            <person name="McDonough S."/>
            <person name="Mehta T."/>
            <person name="Meldrim J."/>
            <person name="Meneus L."/>
            <person name="Mihai O."/>
            <person name="Mihalev A."/>
            <person name="Mihova T."/>
            <person name="Mittelman R."/>
            <person name="Mlenga V."/>
            <person name="Montmayeur A."/>
            <person name="Mulrain L."/>
            <person name="Navidi A."/>
            <person name="Naylor J."/>
            <person name="Negash T."/>
            <person name="Nguyen T."/>
            <person name="Nguyen N."/>
            <person name="Nicol R."/>
            <person name="Norbu C."/>
            <person name="Norbu N."/>
            <person name="Novod N."/>
            <person name="O'Neill B."/>
            <person name="Osman S."/>
            <person name="Markiewicz E."/>
            <person name="Oyono O.L."/>
            <person name="Patti C."/>
            <person name="Phunkhang P."/>
            <person name="Pierre F."/>
            <person name="Priest M."/>
            <person name="Raghuraman S."/>
            <person name="Rege F."/>
            <person name="Reyes R."/>
            <person name="Rise C."/>
            <person name="Rogov P."/>
            <person name="Ross K."/>
            <person name="Ryan E."/>
            <person name="Settipalli S."/>
            <person name="Shea T."/>
            <person name="Sherpa N."/>
            <person name="Shi L."/>
            <person name="Shih D."/>
            <person name="Sparrow T."/>
            <person name="Spaulding J."/>
            <person name="Stalker J."/>
            <person name="Stange-Thomann N."/>
            <person name="Stavropoulos S."/>
            <person name="Stone C."/>
            <person name="Strader C."/>
            <person name="Tesfaye S."/>
            <person name="Thomson T."/>
            <person name="Thoulutsang Y."/>
            <person name="Thoulutsang D."/>
            <person name="Topham K."/>
            <person name="Topping I."/>
            <person name="Tsamla T."/>
            <person name="Vassiliev H."/>
            <person name="Vo A."/>
            <person name="Wangchuk T."/>
            <person name="Wangdi T."/>
            <person name="Weiand M."/>
            <person name="Wilkinson J."/>
            <person name="Wilson A."/>
            <person name="Yadav S."/>
            <person name="Young G."/>
            <person name="Yu Q."/>
            <person name="Zembek L."/>
            <person name="Zhong D."/>
            <person name="Zimmer A."/>
            <person name="Zwirko Z."/>
            <person name="Jaffe D.B."/>
            <person name="Alvarez P."/>
            <person name="Brockman W."/>
            <person name="Butler J."/>
            <person name="Chin C."/>
            <person name="Gnerre S."/>
            <person name="Grabherr M."/>
            <person name="Kleber M."/>
            <person name="Mauceli E."/>
            <person name="MacCallum I."/>
        </authorList>
    </citation>
    <scope>NUCLEOTIDE SEQUENCE [LARGE SCALE GENOMIC DNA]</scope>
    <source>
        <strain evidence="3">Tai18E2 / Tucson 14021-0261.01</strain>
    </source>
</reference>
<dbReference type="KEGG" id="dya:Dyak_GE27633"/>
<keyword evidence="3" id="KW-1185">Reference proteome</keyword>
<dbReference type="AlphaFoldDB" id="A0A0R1EA18"/>
<accession>A0A0R1EA18</accession>
<reference evidence="2 3" key="2">
    <citation type="journal article" date="2007" name="PLoS Biol.">
        <title>Principles of genome evolution in the Drosophila melanogaster species group.</title>
        <authorList>
            <person name="Ranz J.M."/>
            <person name="Maurin D."/>
            <person name="Chan Y.S."/>
            <person name="von Grotthuss M."/>
            <person name="Hillier L.W."/>
            <person name="Roote J."/>
            <person name="Ashburner M."/>
            <person name="Bergman C.M."/>
        </authorList>
    </citation>
    <scope>NUCLEOTIDE SEQUENCE [LARGE SCALE GENOMIC DNA]</scope>
    <source>
        <strain evidence="3">Tai18E2 / Tucson 14021-0261.01</strain>
    </source>
</reference>
<dbReference type="EMBL" id="CM000162">
    <property type="protein sequence ID" value="KRK06155.1"/>
    <property type="molecule type" value="Genomic_DNA"/>
</dbReference>